<dbReference type="EMBL" id="GISG01127414">
    <property type="protein sequence ID" value="MBA4642167.1"/>
    <property type="molecule type" value="Transcribed_RNA"/>
</dbReference>
<name>A0A7C9DI12_OPUST</name>
<evidence type="ECO:0000313" key="1">
    <source>
        <dbReference type="EMBL" id="MBA4642167.1"/>
    </source>
</evidence>
<reference evidence="1" key="1">
    <citation type="journal article" date="2013" name="J. Plant Res.">
        <title>Effect of fungi and light on seed germination of three Opuntia species from semiarid lands of central Mexico.</title>
        <authorList>
            <person name="Delgado-Sanchez P."/>
            <person name="Jimenez-Bremont J.F."/>
            <person name="Guerrero-Gonzalez Mde L."/>
            <person name="Flores J."/>
        </authorList>
    </citation>
    <scope>NUCLEOTIDE SEQUENCE</scope>
    <source>
        <tissue evidence="1">Cladode</tissue>
    </source>
</reference>
<protein>
    <submittedName>
        <fullName evidence="1">Uncharacterized protein</fullName>
    </submittedName>
</protein>
<proteinExistence type="predicted"/>
<organism evidence="1">
    <name type="scientific">Opuntia streptacantha</name>
    <name type="common">Prickly pear cactus</name>
    <name type="synonym">Opuntia cardona</name>
    <dbReference type="NCBI Taxonomy" id="393608"/>
    <lineage>
        <taxon>Eukaryota</taxon>
        <taxon>Viridiplantae</taxon>
        <taxon>Streptophyta</taxon>
        <taxon>Embryophyta</taxon>
        <taxon>Tracheophyta</taxon>
        <taxon>Spermatophyta</taxon>
        <taxon>Magnoliopsida</taxon>
        <taxon>eudicotyledons</taxon>
        <taxon>Gunneridae</taxon>
        <taxon>Pentapetalae</taxon>
        <taxon>Caryophyllales</taxon>
        <taxon>Cactineae</taxon>
        <taxon>Cactaceae</taxon>
        <taxon>Opuntioideae</taxon>
        <taxon>Opuntia</taxon>
    </lineage>
</organism>
<reference evidence="1" key="2">
    <citation type="submission" date="2020-07" db="EMBL/GenBank/DDBJ databases">
        <authorList>
            <person name="Vera ALvarez R."/>
            <person name="Arias-Moreno D.M."/>
            <person name="Jimenez-Jacinto V."/>
            <person name="Jimenez-Bremont J.F."/>
            <person name="Swaminathan K."/>
            <person name="Moose S.P."/>
            <person name="Guerrero-Gonzalez M.L."/>
            <person name="Marino-Ramirez L."/>
            <person name="Landsman D."/>
            <person name="Rodriguez-Kessler M."/>
            <person name="Delgado-Sanchez P."/>
        </authorList>
    </citation>
    <scope>NUCLEOTIDE SEQUENCE</scope>
    <source>
        <tissue evidence="1">Cladode</tissue>
    </source>
</reference>
<sequence>MHKKCFTQKHALVYLRLLNASKLFAELGKQQIMSRPHINLKAVLQLTSPTVYKHRWELNDFLWVGVLFFITSCLEVYHHKVLKILEAIFRWVALSKHLERKLGKAMSGKVVPMACRIKAAIKLMCLTMHFLQKVGGKC</sequence>
<dbReference type="EMBL" id="GISG01127411">
    <property type="protein sequence ID" value="MBA4642165.1"/>
    <property type="molecule type" value="Transcribed_RNA"/>
</dbReference>
<dbReference type="EMBL" id="GISG01127412">
    <property type="protein sequence ID" value="MBA4642166.1"/>
    <property type="molecule type" value="Transcribed_RNA"/>
</dbReference>
<dbReference type="AlphaFoldDB" id="A0A7C9DI12"/>
<accession>A0A7C9DI12</accession>